<dbReference type="SUPFAM" id="SSF49870">
    <property type="entry name" value="Osmotin, thaumatin-like protein"/>
    <property type="match status" value="2"/>
</dbReference>
<evidence type="ECO:0008006" key="6">
    <source>
        <dbReference type="Google" id="ProtNLM"/>
    </source>
</evidence>
<organism evidence="4 5">
    <name type="scientific">Gossypium arboreum</name>
    <name type="common">Tree cotton</name>
    <name type="synonym">Gossypium nanking</name>
    <dbReference type="NCBI Taxonomy" id="29729"/>
    <lineage>
        <taxon>Eukaryota</taxon>
        <taxon>Viridiplantae</taxon>
        <taxon>Streptophyta</taxon>
        <taxon>Embryophyta</taxon>
        <taxon>Tracheophyta</taxon>
        <taxon>Spermatophyta</taxon>
        <taxon>Magnoliopsida</taxon>
        <taxon>eudicotyledons</taxon>
        <taxon>Gunneridae</taxon>
        <taxon>Pentapetalae</taxon>
        <taxon>rosids</taxon>
        <taxon>malvids</taxon>
        <taxon>Malvales</taxon>
        <taxon>Malvaceae</taxon>
        <taxon>Malvoideae</taxon>
        <taxon>Gossypium</taxon>
    </lineage>
</organism>
<evidence type="ECO:0000256" key="2">
    <source>
        <dbReference type="SAM" id="Phobius"/>
    </source>
</evidence>
<dbReference type="EMBL" id="JARKNE010000002">
    <property type="protein sequence ID" value="KAK5842232.1"/>
    <property type="molecule type" value="Genomic_DNA"/>
</dbReference>
<gene>
    <name evidence="4" type="ORF">PVK06_004565</name>
</gene>
<keyword evidence="2" id="KW-0812">Transmembrane</keyword>
<keyword evidence="5" id="KW-1185">Reference proteome</keyword>
<keyword evidence="2" id="KW-0472">Membrane</keyword>
<reference evidence="4 5" key="1">
    <citation type="submission" date="2023-03" db="EMBL/GenBank/DDBJ databases">
        <title>WGS of Gossypium arboreum.</title>
        <authorList>
            <person name="Yu D."/>
        </authorList>
    </citation>
    <scope>NUCLEOTIDE SEQUENCE [LARGE SCALE GENOMIC DNA]</scope>
    <source>
        <tissue evidence="4">Leaf</tissue>
    </source>
</reference>
<evidence type="ECO:0000256" key="3">
    <source>
        <dbReference type="SAM" id="SignalP"/>
    </source>
</evidence>
<sequence>MDRRHLCSTFLLLLFISFFSEVNPAYFKVVNKCRHTIWPGFLSGANTAQLTTTGFVLKPGKSRTVTIPKSWSGRLWGRTFCGVDFSRKFICQSGDCGSGQIECSGSGAKPPATLAEFTLNGAGGLDFYDVSLVDGYNLPMLIVVKGGKGGNCSATGCLLDLNGACPSELRVARQNGGGGVGCRSACEAFGDPEYCCSGAFRTPDVCRPSRYSLFFKHACPRAYSYAYDDTTSTYTCAGADYVIMFCPPPHTSFFNFLNFIIKIQFHSIQFSIFSILIFGLEFLDLFLTKLTLTKTQNSSYALFLASLTFSFPLSHHQSQRALGASFTFVNRCGYTVWPGILANAGSPTLDSTGFELPKDSSRSFQAPTGWSGRFWGRTGCTFDGSGSGTCVTGDCGSGQMECNGLGAAPPVTLAEFTLGTGGQDFYDVSLVDGYNIPMIVEGSGGSGLCASTGCTTDLNRQCPSELRIGDGDACKSACEAFGSPEYCCSGAYSTPATCKPSVYSEMFKAACPRSYSYAYDDATSTFTCTGADYTVTFCPSSPSQKSSRDATPATEATPVTGSTPQESGTQPGLTYSGNGYGYSVSGYGYPGSGSSTGSGSGQTMLTDGSWLAGLAMGDSPRTIPSPTFLLPFALMTSIALCFLFSLVHL</sequence>
<dbReference type="PANTHER" id="PTHR31048">
    <property type="entry name" value="OS03G0233200 PROTEIN"/>
    <property type="match status" value="1"/>
</dbReference>
<protein>
    <recommendedName>
        <fullName evidence="6">Thaumatin-like protein 1b</fullName>
    </recommendedName>
</protein>
<dbReference type="InterPro" id="IPR017949">
    <property type="entry name" value="Thaumatin_CS"/>
</dbReference>
<feature type="compositionally biased region" description="Polar residues" evidence="1">
    <location>
        <begin position="557"/>
        <end position="572"/>
    </location>
</feature>
<evidence type="ECO:0000313" key="4">
    <source>
        <dbReference type="EMBL" id="KAK5842232.1"/>
    </source>
</evidence>
<dbReference type="PROSITE" id="PS00316">
    <property type="entry name" value="THAUMATIN_1"/>
    <property type="match status" value="1"/>
</dbReference>
<feature type="region of interest" description="Disordered" evidence="1">
    <location>
        <begin position="540"/>
        <end position="572"/>
    </location>
</feature>
<feature type="signal peptide" evidence="3">
    <location>
        <begin position="1"/>
        <end position="24"/>
    </location>
</feature>
<comment type="caution">
    <text evidence="4">The sequence shown here is derived from an EMBL/GenBank/DDBJ whole genome shotgun (WGS) entry which is preliminary data.</text>
</comment>
<dbReference type="Gene3D" id="2.60.110.10">
    <property type="entry name" value="Thaumatin"/>
    <property type="match status" value="2"/>
</dbReference>
<accession>A0ABR0QSC0</accession>
<feature type="transmembrane region" description="Helical" evidence="2">
    <location>
        <begin position="628"/>
        <end position="647"/>
    </location>
</feature>
<name>A0ABR0QSC0_GOSAR</name>
<evidence type="ECO:0000256" key="1">
    <source>
        <dbReference type="SAM" id="MobiDB-lite"/>
    </source>
</evidence>
<dbReference type="PRINTS" id="PR00347">
    <property type="entry name" value="THAUMATIN"/>
</dbReference>
<dbReference type="CDD" id="cd09218">
    <property type="entry name" value="TLP-PA"/>
    <property type="match status" value="2"/>
</dbReference>
<proteinExistence type="predicted"/>
<dbReference type="PROSITE" id="PS51367">
    <property type="entry name" value="THAUMATIN_2"/>
    <property type="match status" value="2"/>
</dbReference>
<keyword evidence="3" id="KW-0732">Signal</keyword>
<dbReference type="Pfam" id="PF00314">
    <property type="entry name" value="Thaumatin"/>
    <property type="match status" value="2"/>
</dbReference>
<dbReference type="Proteomes" id="UP001358586">
    <property type="component" value="Chromosome 2"/>
</dbReference>
<feature type="chain" id="PRO_5047285057" description="Thaumatin-like protein 1b" evidence="3">
    <location>
        <begin position="25"/>
        <end position="649"/>
    </location>
</feature>
<evidence type="ECO:0000313" key="5">
    <source>
        <dbReference type="Proteomes" id="UP001358586"/>
    </source>
</evidence>
<dbReference type="InterPro" id="IPR037176">
    <property type="entry name" value="Osmotin/thaumatin-like_sf"/>
</dbReference>
<dbReference type="InterPro" id="IPR001938">
    <property type="entry name" value="Thaumatin"/>
</dbReference>
<dbReference type="SMART" id="SM00205">
    <property type="entry name" value="THN"/>
    <property type="match status" value="2"/>
</dbReference>
<keyword evidence="2" id="KW-1133">Transmembrane helix</keyword>